<dbReference type="PANTHER" id="PTHR46599:SF3">
    <property type="entry name" value="PIGGYBAC TRANSPOSABLE ELEMENT-DERIVED PROTEIN 4"/>
    <property type="match status" value="1"/>
</dbReference>
<dbReference type="Proteomes" id="UP000192927">
    <property type="component" value="Unassembled WGS sequence"/>
</dbReference>
<dbReference type="InterPro" id="IPR002641">
    <property type="entry name" value="PNPLA_dom"/>
</dbReference>
<organism evidence="4 5">
    <name type="scientific">Lasallia pustulata</name>
    <dbReference type="NCBI Taxonomy" id="136370"/>
    <lineage>
        <taxon>Eukaryota</taxon>
        <taxon>Fungi</taxon>
        <taxon>Dikarya</taxon>
        <taxon>Ascomycota</taxon>
        <taxon>Pezizomycotina</taxon>
        <taxon>Lecanoromycetes</taxon>
        <taxon>OSLEUM clade</taxon>
        <taxon>Umbilicariomycetidae</taxon>
        <taxon>Umbilicariales</taxon>
        <taxon>Umbilicariaceae</taxon>
        <taxon>Lasallia</taxon>
    </lineage>
</organism>
<dbReference type="Pfam" id="PF13843">
    <property type="entry name" value="DDE_Tnp_1_7"/>
    <property type="match status" value="1"/>
</dbReference>
<keyword evidence="5" id="KW-1185">Reference proteome</keyword>
<feature type="domain" description="PiggyBac transposable element-derived protein" evidence="3">
    <location>
        <begin position="63"/>
        <end position="468"/>
    </location>
</feature>
<name>A0A1W5CVZ1_9LECA</name>
<feature type="domain" description="PNPLA" evidence="2">
    <location>
        <begin position="887"/>
        <end position="1070"/>
    </location>
</feature>
<dbReference type="Gene3D" id="3.40.1090.10">
    <property type="entry name" value="Cytosolic phospholipase A2 catalytic domain"/>
    <property type="match status" value="1"/>
</dbReference>
<keyword evidence="1" id="KW-0443">Lipid metabolism</keyword>
<protein>
    <submittedName>
        <fullName evidence="4">PiggyBac transposable element-derived protein</fullName>
    </submittedName>
</protein>
<proteinExistence type="predicted"/>
<dbReference type="InterPro" id="IPR016035">
    <property type="entry name" value="Acyl_Trfase/lysoPLipase"/>
</dbReference>
<dbReference type="GO" id="GO:0046486">
    <property type="term" value="P:glycerolipid metabolic process"/>
    <property type="evidence" value="ECO:0007669"/>
    <property type="project" value="UniProtKB-ARBA"/>
</dbReference>
<dbReference type="InterPro" id="IPR029526">
    <property type="entry name" value="PGBD"/>
</dbReference>
<sequence>MRVNEEEVQGVSDTLPSTVKAQIKRKRPISEVLENVPACSSSYKPLAIPERSSTTQIPADIHTPEAFFALFITPDHLELIARHTNINADSKRINETGGDKGNARAWRDTTGSEIRVFLGALLLQGKCRLPKTADYWNGAMDDIINPAILNAISKERWHQIKRYLKVSNPTTELNSSGRDWYTKVEPLYTDFVTASHRFLVPGRNVSVDEQLILFQGRSRHSMDMGTKAAGHGFKIYSLCVENYLYNFLFTSKVSKISLLERTKGLSDSSSVVLQLTKSLPKPYSHVVYMDNFFTNVELYMALKELGIGACGTAKNGSGFPPELLTFQEILAKKKDWGMKAYSTVEDVLCLAWQDNNTVQLMTTVHTPSEMEAYDIVSKTKHHGIPAETSIERPRNLSFYTLPSVYANSQPYIERGLPFPTAVQLYNKHMGGSDGNAQARAYYGLETRCFCYWWPLLKFLLDASIYNAYTLWKLKFPASKLSHIDFQQRVAKSLTQNPAGMGRKLATKVEVIGSKGSVPKPEHSWVRLKKRGYCQACKVDKERPSKLKRKPLTEIDNYGNKRQKRGSQTSWECSGSKSVALRQLFGIKKTWRSTTKRSTGEVHLHVDPSSIFHGRPVLIAEGGPPLKTLRGKIPSDKCHEITRQTIRSANEGFDLNRIANGIYSKLLLPFADIFCFFCDDLGGLKQVARYLAAWLEQGDSSTLPRSTHPRVVIVTEKILPGAESEKEARTALLWLLREETTKDLSERVSAIDVIALFPNGTISVEARHRLLKERLMDGSDLVRKNQEDVRSLFSITHFVAFLRSACEHFSNSVDRPFDFIQASREYNPVALDLEEHLSNFLKHVKAPGELTEFAAPVIAFLLDNYPPDAHLFLSIKVFEFLYKALFSKKFFKVAFGTSSGGLIVLAMFINGWSIDHSTESFEKLAKLAFQRRKVFNLPFLPRILELLISYFADGLYPPENIEAALKQVFGTDRSILDYSYATATGTRVGLPVATVNKKPSCRIFTNYNGVGERAKEQDHVIKPKDGHGGVPLWEIAKSASAAPGFFPPKHISNVGTFQDAGPLENDPLISALSEVAAMFPLVEEPDFVVSLRTGEPTSSNELPTDVPRGIWKNGAFPRLCRLFWEKMRDKKVRQAFHAHPRYHRLNVEFDGEEPRLDDTTSIPELKSKVQGVEYGRMVEAE</sequence>
<dbReference type="PANTHER" id="PTHR46599">
    <property type="entry name" value="PIGGYBAC TRANSPOSABLE ELEMENT-DERIVED PROTEIN 4"/>
    <property type="match status" value="1"/>
</dbReference>
<dbReference type="SUPFAM" id="SSF52151">
    <property type="entry name" value="FabD/lysophospholipase-like"/>
    <property type="match status" value="1"/>
</dbReference>
<evidence type="ECO:0000313" key="4">
    <source>
        <dbReference type="EMBL" id="SLM34942.1"/>
    </source>
</evidence>
<evidence type="ECO:0000259" key="2">
    <source>
        <dbReference type="Pfam" id="PF01734"/>
    </source>
</evidence>
<evidence type="ECO:0000256" key="1">
    <source>
        <dbReference type="ARBA" id="ARBA00023098"/>
    </source>
</evidence>
<accession>A0A1W5CVZ1</accession>
<evidence type="ECO:0000313" key="5">
    <source>
        <dbReference type="Proteomes" id="UP000192927"/>
    </source>
</evidence>
<dbReference type="EMBL" id="FWEW01000452">
    <property type="protein sequence ID" value="SLM34942.1"/>
    <property type="molecule type" value="Genomic_DNA"/>
</dbReference>
<dbReference type="Pfam" id="PF01734">
    <property type="entry name" value="Patatin"/>
    <property type="match status" value="1"/>
</dbReference>
<reference evidence="5" key="1">
    <citation type="submission" date="2017-03" db="EMBL/GenBank/DDBJ databases">
        <authorList>
            <person name="Sharma R."/>
            <person name="Thines M."/>
        </authorList>
    </citation>
    <scope>NUCLEOTIDE SEQUENCE [LARGE SCALE GENOMIC DNA]</scope>
</reference>
<evidence type="ECO:0000259" key="3">
    <source>
        <dbReference type="Pfam" id="PF13843"/>
    </source>
</evidence>
<dbReference type="AlphaFoldDB" id="A0A1W5CVZ1"/>